<keyword evidence="3" id="KW-1185">Reference proteome</keyword>
<gene>
    <name evidence="2" type="ORF">GTZ93_18995</name>
</gene>
<name>A0A7X4YAZ7_9BACT</name>
<dbReference type="Proteomes" id="UP000537825">
    <property type="component" value="Unassembled WGS sequence"/>
</dbReference>
<organism evidence="2 3">
    <name type="scientific">Corallococcus exiguus</name>
    <dbReference type="NCBI Taxonomy" id="83462"/>
    <lineage>
        <taxon>Bacteria</taxon>
        <taxon>Pseudomonadati</taxon>
        <taxon>Myxococcota</taxon>
        <taxon>Myxococcia</taxon>
        <taxon>Myxococcales</taxon>
        <taxon>Cystobacterineae</taxon>
        <taxon>Myxococcaceae</taxon>
        <taxon>Corallococcus</taxon>
    </lineage>
</organism>
<keyword evidence="1" id="KW-0472">Membrane</keyword>
<feature type="transmembrane region" description="Helical" evidence="1">
    <location>
        <begin position="177"/>
        <end position="197"/>
    </location>
</feature>
<keyword evidence="1" id="KW-0812">Transmembrane</keyword>
<dbReference type="AlphaFoldDB" id="A0A7X4YAZ7"/>
<evidence type="ECO:0000313" key="2">
    <source>
        <dbReference type="EMBL" id="NBC41891.1"/>
    </source>
</evidence>
<evidence type="ECO:0000256" key="1">
    <source>
        <dbReference type="SAM" id="Phobius"/>
    </source>
</evidence>
<reference evidence="2 3" key="1">
    <citation type="submission" date="2020-01" db="EMBL/GenBank/DDBJ databases">
        <title>The draft genome sequence of Corallococcus exiguus DSM 14696.</title>
        <authorList>
            <person name="Zhang X."/>
            <person name="Zhu H."/>
        </authorList>
    </citation>
    <scope>NUCLEOTIDE SEQUENCE [LARGE SCALE GENOMIC DNA]</scope>
    <source>
        <strain evidence="2 3">DSM 14696</strain>
    </source>
</reference>
<accession>A0A7X4YAZ7</accession>
<proteinExistence type="predicted"/>
<protein>
    <submittedName>
        <fullName evidence="2">Uncharacterized protein</fullName>
    </submittedName>
</protein>
<comment type="caution">
    <text evidence="2">The sequence shown here is derived from an EMBL/GenBank/DDBJ whole genome shotgun (WGS) entry which is preliminary data.</text>
</comment>
<dbReference type="EMBL" id="JAAAPK010000004">
    <property type="protein sequence ID" value="NBC41891.1"/>
    <property type="molecule type" value="Genomic_DNA"/>
</dbReference>
<dbReference type="RefSeq" id="WP_139919056.1">
    <property type="nucleotide sequence ID" value="NZ_CBCSLE010000046.1"/>
</dbReference>
<evidence type="ECO:0000313" key="3">
    <source>
        <dbReference type="Proteomes" id="UP000537825"/>
    </source>
</evidence>
<keyword evidence="1" id="KW-1133">Transmembrane helix</keyword>
<sequence length="443" mass="48335">MADRARTAPSLNDPAAAGSDAERILEGGAKLISGALRPHAELEAVLSARGWKRRLLKQPERVSAFVAGDRGVREALERVHRRAAVEAWTEDVPVLRQARALSARRERLTRLARQRLDTLTVAPPDVSLEEALTRLEALLRQPVSKALKEGEVLVFEPAHGRSREPGPGVGGMNVPSLPLLMVPLGALLFILLLATGLPWAKELGMALLGLSLGGPPLWSVLRAGRVRITSERILWTPMFGAAQAVRLDSILDDGVHLDRLQFDLVVKGDRRLRARSVRDALGLMLSLELHRQPPLLGAAARSGEQLEDVALLPAKVGDVDGVCVLRPHALAFIPDRRGPQALQAVTGKPTPLNGFEPDRVLEELRWLPAAEFDACVSRVVKATGGLAWTPGDAHFVPGPPIWMAIRIKRGEQVLLARADWFYRAAAERILQGWRKRPAPPPPE</sequence>